<keyword evidence="5 7" id="KW-0720">Serine protease</keyword>
<dbReference type="FunFam" id="3.40.50.200:FF:000006">
    <property type="entry name" value="Subtilisin-like protease SBT1.5"/>
    <property type="match status" value="1"/>
</dbReference>
<evidence type="ECO:0000259" key="9">
    <source>
        <dbReference type="Pfam" id="PF03478"/>
    </source>
</evidence>
<dbReference type="Gene3D" id="3.50.30.30">
    <property type="match status" value="1"/>
</dbReference>
<dbReference type="InterPro" id="IPR005174">
    <property type="entry name" value="KIB1-4_b-propeller"/>
</dbReference>
<dbReference type="PRINTS" id="PR00723">
    <property type="entry name" value="SUBTILISIN"/>
</dbReference>
<feature type="domain" description="Peptidase S8/S53" evidence="8">
    <location>
        <begin position="363"/>
        <end position="811"/>
    </location>
</feature>
<evidence type="ECO:0000256" key="4">
    <source>
        <dbReference type="ARBA" id="ARBA00022801"/>
    </source>
</evidence>
<dbReference type="InterPro" id="IPR045051">
    <property type="entry name" value="SBT"/>
</dbReference>
<comment type="similarity">
    <text evidence="1 7">Belongs to the peptidase S8 family.</text>
</comment>
<dbReference type="PROSITE" id="PS51892">
    <property type="entry name" value="SUBTILASE"/>
    <property type="match status" value="1"/>
</dbReference>
<dbReference type="InterPro" id="IPR010259">
    <property type="entry name" value="S8pro/Inhibitor_I9"/>
</dbReference>
<feature type="active site" description="Charge relay system" evidence="6 7">
    <location>
        <position position="760"/>
    </location>
</feature>
<name>A0A5J4ZY14_9ASTE</name>
<feature type="domain" description="Inhibitor I9" evidence="10">
    <location>
        <begin position="257"/>
        <end position="336"/>
    </location>
</feature>
<dbReference type="Pfam" id="PF03478">
    <property type="entry name" value="Beta-prop_KIB1-4"/>
    <property type="match status" value="1"/>
</dbReference>
<dbReference type="InterPro" id="IPR036852">
    <property type="entry name" value="Peptidase_S8/S53_dom_sf"/>
</dbReference>
<dbReference type="InterPro" id="IPR000209">
    <property type="entry name" value="Peptidase_S8/S53_dom"/>
</dbReference>
<accession>A0A5J4ZY14</accession>
<evidence type="ECO:0000313" key="12">
    <source>
        <dbReference type="EMBL" id="KAA8522322.1"/>
    </source>
</evidence>
<evidence type="ECO:0000256" key="3">
    <source>
        <dbReference type="ARBA" id="ARBA00022729"/>
    </source>
</evidence>
<dbReference type="PANTHER" id="PTHR10795">
    <property type="entry name" value="PROPROTEIN CONVERTASE SUBTILISIN/KEXIN"/>
    <property type="match status" value="1"/>
</dbReference>
<dbReference type="CDD" id="cd04852">
    <property type="entry name" value="Peptidases_S8_3"/>
    <property type="match status" value="1"/>
</dbReference>
<evidence type="ECO:0000256" key="7">
    <source>
        <dbReference type="PROSITE-ProRule" id="PRU01240"/>
    </source>
</evidence>
<dbReference type="InterPro" id="IPR023828">
    <property type="entry name" value="Peptidase_S8_Ser-AS"/>
</dbReference>
<keyword evidence="3" id="KW-0732">Signal</keyword>
<evidence type="ECO:0000259" key="8">
    <source>
        <dbReference type="Pfam" id="PF00082"/>
    </source>
</evidence>
<evidence type="ECO:0000259" key="10">
    <source>
        <dbReference type="Pfam" id="PF05922"/>
    </source>
</evidence>
<dbReference type="Gene3D" id="2.60.40.2310">
    <property type="match status" value="1"/>
</dbReference>
<reference evidence="12 13" key="1">
    <citation type="submission" date="2019-09" db="EMBL/GenBank/DDBJ databases">
        <title>A chromosome-level genome assembly of the Chinese tupelo Nyssa sinensis.</title>
        <authorList>
            <person name="Yang X."/>
            <person name="Kang M."/>
            <person name="Yang Y."/>
            <person name="Xiong H."/>
            <person name="Wang M."/>
            <person name="Zhang Z."/>
            <person name="Wang Z."/>
            <person name="Wu H."/>
            <person name="Ma T."/>
            <person name="Liu J."/>
            <person name="Xi Z."/>
        </authorList>
    </citation>
    <scope>NUCLEOTIDE SEQUENCE [LARGE SCALE GENOMIC DNA]</scope>
    <source>
        <strain evidence="12">J267</strain>
        <tissue evidence="12">Leaf</tissue>
    </source>
</reference>
<dbReference type="AlphaFoldDB" id="A0A5J4ZY14"/>
<dbReference type="Pfam" id="PF05922">
    <property type="entry name" value="Inhibitor_I9"/>
    <property type="match status" value="1"/>
</dbReference>
<dbReference type="Proteomes" id="UP000325577">
    <property type="component" value="Linkage Group LG5"/>
</dbReference>
<dbReference type="InterPro" id="IPR015500">
    <property type="entry name" value="Peptidase_S8_subtilisin-rel"/>
</dbReference>
<dbReference type="CDD" id="cd02120">
    <property type="entry name" value="PA_subtilisin_like"/>
    <property type="match status" value="1"/>
</dbReference>
<dbReference type="InterPro" id="IPR034197">
    <property type="entry name" value="Peptidases_S8_3"/>
</dbReference>
<sequence length="1002" mass="108365">MYYMAIGHGGSQKEFQYIDSSSPWLMLAEEDDRNNSNLCDFYSLTECKFQLTLPKATRSTLFQDFVAFGGVCTSWGLVMAAFKKNFDVLLQVPCLILTEYDSNNSKLRDFYSLTESKFQVTLRESSGKRCFSSQGWLLTISKDEEVNLLHPLLRVQIELPNLSTFSYIGNMEPVARKEGSDGGENYGSFGFQVLELNVRNGKWVKVESLGNRALFLGCNSSFSVEASDITGCKANCIYFTDDWLSLDEALSLILRVHVVYMGELSGGEGDLSMASTHHSMLTNVLGSPSSAKDRLIYSYGKSFNGFAAKLTDEEVARFSEMEGVASVIPNHILKLHTTRSWDFMDSLGNGNVNPVPADSQEGDVVVALLDTGIWPESDSFNDEGLGSPPAKWKGVCQGANFTCNNKLIGARYYNSEGSNDPTDFLSPRDSLGHGTHTASTAAGRRVPKASYFGLAEGVARGGVPGARIAVYKVCWAYGCALADILAAFDDAIADGVDVISVSLGSDWPIQYFEDPIAIGSFHAMKKGILTSNSAGNSGPYPVSVSNFAPWTLTVAASTIDRKFVAQVIIGNGQVFTGLAVNSFDLNGTSYPLIWGGDAVNYTVGSNAEISSYCIPGSMNSDDVQGTIVLCDTLWDGSGILIANGVGTIMADSTITDFAFNFPLPATVISTEDGLKIMDYIRSTDNPIATILVSETLNDTMAPIVVSFSSRGPNPFNPDILKPDLTAPGVDILAAWSPVSPPSIYYDDTRSVKYNVISGTSMSCPHASGAAAYVKAVHPNWSPAAIKSALMTTAYIMDPRKQEDLEFAYGSGHLNPTAAVDPGLVFDASVADYIDFLCKQGYNTSDLRLVTGDDSVCKSTEPGRGWDLNYPSFSLYVEDGQQIYGVFPRTVTNVGAANSTYQVSIDLPTNISVTVEPTLLSFSAVGETQTFTVKVSGPKISQQPIMSGAILWKDGVHVVRTPLVVYNYIPGSPYNLQTYSTFEKKPTFEGSSVYHKNGIIKHN</sequence>
<evidence type="ECO:0000256" key="5">
    <source>
        <dbReference type="ARBA" id="ARBA00022825"/>
    </source>
</evidence>
<organism evidence="12 13">
    <name type="scientific">Nyssa sinensis</name>
    <dbReference type="NCBI Taxonomy" id="561372"/>
    <lineage>
        <taxon>Eukaryota</taxon>
        <taxon>Viridiplantae</taxon>
        <taxon>Streptophyta</taxon>
        <taxon>Embryophyta</taxon>
        <taxon>Tracheophyta</taxon>
        <taxon>Spermatophyta</taxon>
        <taxon>Magnoliopsida</taxon>
        <taxon>eudicotyledons</taxon>
        <taxon>Gunneridae</taxon>
        <taxon>Pentapetalae</taxon>
        <taxon>asterids</taxon>
        <taxon>Cornales</taxon>
        <taxon>Nyssaceae</taxon>
        <taxon>Nyssa</taxon>
    </lineage>
</organism>
<feature type="domain" description="Subtilisin-like protease fibronectin type-III" evidence="11">
    <location>
        <begin position="866"/>
        <end position="964"/>
    </location>
</feature>
<dbReference type="Gene3D" id="3.40.50.200">
    <property type="entry name" value="Peptidase S8/S53 domain"/>
    <property type="match status" value="1"/>
</dbReference>
<evidence type="ECO:0000256" key="2">
    <source>
        <dbReference type="ARBA" id="ARBA00022670"/>
    </source>
</evidence>
<dbReference type="Gene3D" id="3.30.70.80">
    <property type="entry name" value="Peptidase S8 propeptide/proteinase inhibitor I9"/>
    <property type="match status" value="1"/>
</dbReference>
<evidence type="ECO:0000256" key="1">
    <source>
        <dbReference type="ARBA" id="ARBA00011073"/>
    </source>
</evidence>
<keyword evidence="2 7" id="KW-0645">Protease</keyword>
<gene>
    <name evidence="12" type="ORF">F0562_013317</name>
</gene>
<dbReference type="EMBL" id="CM018048">
    <property type="protein sequence ID" value="KAA8522322.1"/>
    <property type="molecule type" value="Genomic_DNA"/>
</dbReference>
<evidence type="ECO:0000259" key="11">
    <source>
        <dbReference type="Pfam" id="PF17766"/>
    </source>
</evidence>
<keyword evidence="13" id="KW-1185">Reference proteome</keyword>
<feature type="active site" description="Charge relay system" evidence="6 7">
    <location>
        <position position="433"/>
    </location>
</feature>
<dbReference type="Pfam" id="PF00082">
    <property type="entry name" value="Peptidase_S8"/>
    <property type="match status" value="1"/>
</dbReference>
<protein>
    <submittedName>
        <fullName evidence="12">Uncharacterized protein</fullName>
    </submittedName>
</protein>
<keyword evidence="4 7" id="KW-0378">Hydrolase</keyword>
<evidence type="ECO:0000256" key="6">
    <source>
        <dbReference type="PIRSR" id="PIRSR615500-1"/>
    </source>
</evidence>
<dbReference type="GO" id="GO:0004252">
    <property type="term" value="F:serine-type endopeptidase activity"/>
    <property type="evidence" value="ECO:0007669"/>
    <property type="project" value="UniProtKB-UniRule"/>
</dbReference>
<dbReference type="InterPro" id="IPR037045">
    <property type="entry name" value="S8pro/Inhibitor_I9_sf"/>
</dbReference>
<feature type="domain" description="KIB1-4 beta-propeller" evidence="9">
    <location>
        <begin position="184"/>
        <end position="245"/>
    </location>
</feature>
<feature type="active site" description="Charge relay system" evidence="6 7">
    <location>
        <position position="370"/>
    </location>
</feature>
<proteinExistence type="inferred from homology"/>
<evidence type="ECO:0000313" key="13">
    <source>
        <dbReference type="Proteomes" id="UP000325577"/>
    </source>
</evidence>
<dbReference type="PROSITE" id="PS00138">
    <property type="entry name" value="SUBTILASE_SER"/>
    <property type="match status" value="1"/>
</dbReference>
<dbReference type="FunFam" id="3.30.70.80:FF:000002">
    <property type="entry name" value="Subtilisin-like protease SBT5.3"/>
    <property type="match status" value="1"/>
</dbReference>
<dbReference type="SUPFAM" id="SSF52743">
    <property type="entry name" value="Subtilisin-like"/>
    <property type="match status" value="1"/>
</dbReference>
<dbReference type="OrthoDB" id="206201at2759"/>
<dbReference type="GO" id="GO:0006508">
    <property type="term" value="P:proteolysis"/>
    <property type="evidence" value="ECO:0007669"/>
    <property type="project" value="UniProtKB-KW"/>
</dbReference>
<dbReference type="Pfam" id="PF17766">
    <property type="entry name" value="fn3_6"/>
    <property type="match status" value="1"/>
</dbReference>
<dbReference type="InterPro" id="IPR041469">
    <property type="entry name" value="Subtilisin-like_FN3"/>
</dbReference>